<keyword evidence="3" id="KW-1185">Reference proteome</keyword>
<dbReference type="EMBL" id="CP032317">
    <property type="protein sequence ID" value="AYA37149.1"/>
    <property type="molecule type" value="Genomic_DNA"/>
</dbReference>
<dbReference type="InterPro" id="IPR029063">
    <property type="entry name" value="SAM-dependent_MTases_sf"/>
</dbReference>
<proteinExistence type="predicted"/>
<protein>
    <submittedName>
        <fullName evidence="2">Class I SAM-dependent methyltransferase</fullName>
    </submittedName>
</protein>
<keyword evidence="2" id="KW-0489">Methyltransferase</keyword>
<dbReference type="Gene3D" id="3.40.50.150">
    <property type="entry name" value="Vaccinia Virus protein VP39"/>
    <property type="match status" value="1"/>
</dbReference>
<dbReference type="PANTHER" id="PTHR43861:SF1">
    <property type="entry name" value="TRANS-ACONITATE 2-METHYLTRANSFERASE"/>
    <property type="match status" value="1"/>
</dbReference>
<evidence type="ECO:0000313" key="2">
    <source>
        <dbReference type="EMBL" id="AYA37149.1"/>
    </source>
</evidence>
<dbReference type="GO" id="GO:0008757">
    <property type="term" value="F:S-adenosylmethionine-dependent methyltransferase activity"/>
    <property type="evidence" value="ECO:0007669"/>
    <property type="project" value="InterPro"/>
</dbReference>
<dbReference type="AlphaFoldDB" id="A0A3B7R7V6"/>
<name>A0A3B7R7V6_9BACT</name>
<organism evidence="2 3">
    <name type="scientific">Hymenobacter oligotrophus</name>
    <dbReference type="NCBI Taxonomy" id="2319843"/>
    <lineage>
        <taxon>Bacteria</taxon>
        <taxon>Pseudomonadati</taxon>
        <taxon>Bacteroidota</taxon>
        <taxon>Cytophagia</taxon>
        <taxon>Cytophagales</taxon>
        <taxon>Hymenobacteraceae</taxon>
        <taxon>Hymenobacter</taxon>
    </lineage>
</organism>
<dbReference type="RefSeq" id="WP_119444725.1">
    <property type="nucleotide sequence ID" value="NZ_CP032317.1"/>
</dbReference>
<dbReference type="CDD" id="cd02440">
    <property type="entry name" value="AdoMet_MTases"/>
    <property type="match status" value="1"/>
</dbReference>
<dbReference type="PANTHER" id="PTHR43861">
    <property type="entry name" value="TRANS-ACONITATE 2-METHYLTRANSFERASE-RELATED"/>
    <property type="match status" value="1"/>
</dbReference>
<dbReference type="SUPFAM" id="SSF53335">
    <property type="entry name" value="S-adenosyl-L-methionine-dependent methyltransferases"/>
    <property type="match status" value="1"/>
</dbReference>
<dbReference type="Pfam" id="PF08241">
    <property type="entry name" value="Methyltransf_11"/>
    <property type="match status" value="1"/>
</dbReference>
<dbReference type="KEGG" id="hyh:D3Y59_08850"/>
<keyword evidence="2" id="KW-0808">Transferase</keyword>
<sequence length="211" mass="23481">MNVQQAYNAWSGSYDTVENKTRDLEARAIRATVPGARVANALELGCGTGKNTEWLAGVAQQLTAVDFSAEMMQQARQKLPLPHITFRQANITEPWHFAADAAFDLISCSLILEHIADLGPVFAEAQRVLRPGGLFYVGELHPVKQYTGSKARFDTGAGQVFELECYVHHVSDFTEAARQHGLRCQRLQEWFDADDRSTPPRIVSFLFEKAG</sequence>
<dbReference type="InterPro" id="IPR013216">
    <property type="entry name" value="Methyltransf_11"/>
</dbReference>
<evidence type="ECO:0000259" key="1">
    <source>
        <dbReference type="Pfam" id="PF08241"/>
    </source>
</evidence>
<reference evidence="2 3" key="1">
    <citation type="submission" date="2018-09" db="EMBL/GenBank/DDBJ databases">
        <title>Hymenobacter medium sp. nov., isolated from R2A medium.</title>
        <authorList>
            <person name="Yingchao G."/>
        </authorList>
    </citation>
    <scope>NUCLEOTIDE SEQUENCE [LARGE SCALE GENOMIC DNA]</scope>
    <source>
        <strain evidence="3">sh-6</strain>
    </source>
</reference>
<evidence type="ECO:0000313" key="3">
    <source>
        <dbReference type="Proteomes" id="UP000262802"/>
    </source>
</evidence>
<dbReference type="Proteomes" id="UP000262802">
    <property type="component" value="Chromosome"/>
</dbReference>
<dbReference type="GO" id="GO:0032259">
    <property type="term" value="P:methylation"/>
    <property type="evidence" value="ECO:0007669"/>
    <property type="project" value="UniProtKB-KW"/>
</dbReference>
<gene>
    <name evidence="2" type="ORF">D3Y59_08850</name>
</gene>
<feature type="domain" description="Methyltransferase type 11" evidence="1">
    <location>
        <begin position="42"/>
        <end position="137"/>
    </location>
</feature>
<accession>A0A3B7R7V6</accession>
<dbReference type="OrthoDB" id="597202at2"/>